<dbReference type="Proteomes" id="UP000184041">
    <property type="component" value="Unassembled WGS sequence"/>
</dbReference>
<sequence>MQVGTWQDLDLICYSIEKIQLSGYTESNVTVTTLSGLLRDRLHLFVLFCNASVRSNN</sequence>
<evidence type="ECO:0000313" key="2">
    <source>
        <dbReference type="Proteomes" id="UP000184041"/>
    </source>
</evidence>
<keyword evidence="2" id="KW-1185">Reference proteome</keyword>
<dbReference type="STRING" id="1194090.SAMN05443144_108106"/>
<protein>
    <submittedName>
        <fullName evidence="1">Uncharacterized protein</fullName>
    </submittedName>
</protein>
<gene>
    <name evidence="1" type="ORF">SAMN05443144_108106</name>
</gene>
<dbReference type="AlphaFoldDB" id="A0A1M5BFJ2"/>
<proteinExistence type="predicted"/>
<evidence type="ECO:0000313" key="1">
    <source>
        <dbReference type="EMBL" id="SHF41195.1"/>
    </source>
</evidence>
<organism evidence="1 2">
    <name type="scientific">Fodinibius roseus</name>
    <dbReference type="NCBI Taxonomy" id="1194090"/>
    <lineage>
        <taxon>Bacteria</taxon>
        <taxon>Pseudomonadati</taxon>
        <taxon>Balneolota</taxon>
        <taxon>Balneolia</taxon>
        <taxon>Balneolales</taxon>
        <taxon>Balneolaceae</taxon>
        <taxon>Fodinibius</taxon>
    </lineage>
</organism>
<dbReference type="EMBL" id="FQUS01000008">
    <property type="protein sequence ID" value="SHF41195.1"/>
    <property type="molecule type" value="Genomic_DNA"/>
</dbReference>
<name>A0A1M5BFJ2_9BACT</name>
<accession>A0A1M5BFJ2</accession>
<reference evidence="1 2" key="1">
    <citation type="submission" date="2016-11" db="EMBL/GenBank/DDBJ databases">
        <authorList>
            <person name="Jaros S."/>
            <person name="Januszkiewicz K."/>
            <person name="Wedrychowicz H."/>
        </authorList>
    </citation>
    <scope>NUCLEOTIDE SEQUENCE [LARGE SCALE GENOMIC DNA]</scope>
    <source>
        <strain evidence="1 2">DSM 21986</strain>
    </source>
</reference>